<organism evidence="1 2">
    <name type="scientific">Fictibacillus marinisediminis</name>
    <dbReference type="NCBI Taxonomy" id="2878389"/>
    <lineage>
        <taxon>Bacteria</taxon>
        <taxon>Bacillati</taxon>
        <taxon>Bacillota</taxon>
        <taxon>Bacilli</taxon>
        <taxon>Bacillales</taxon>
        <taxon>Fictibacillaceae</taxon>
        <taxon>Fictibacillus</taxon>
    </lineage>
</organism>
<protein>
    <submittedName>
        <fullName evidence="1">Uncharacterized protein</fullName>
    </submittedName>
</protein>
<keyword evidence="2" id="KW-1185">Reference proteome</keyword>
<dbReference type="Proteomes" id="UP001139011">
    <property type="component" value="Unassembled WGS sequence"/>
</dbReference>
<dbReference type="AlphaFoldDB" id="A0A9X1XDL9"/>
<gene>
    <name evidence="1" type="ORF">LCY76_19790</name>
</gene>
<evidence type="ECO:0000313" key="1">
    <source>
        <dbReference type="EMBL" id="MCK6258814.1"/>
    </source>
</evidence>
<proteinExistence type="predicted"/>
<comment type="caution">
    <text evidence="1">The sequence shown here is derived from an EMBL/GenBank/DDBJ whole genome shotgun (WGS) entry which is preliminary data.</text>
</comment>
<name>A0A9X1XDL9_9BACL</name>
<reference evidence="1" key="1">
    <citation type="submission" date="2021-09" db="EMBL/GenBank/DDBJ databases">
        <title>Genome analysis of Fictibacillus sp. KIGAM418 isolated from marine sediment.</title>
        <authorList>
            <person name="Seo M.-J."/>
            <person name="Cho E.-S."/>
            <person name="Hwang C.Y."/>
        </authorList>
    </citation>
    <scope>NUCLEOTIDE SEQUENCE</scope>
    <source>
        <strain evidence="1">KIGAM418</strain>
    </source>
</reference>
<dbReference type="Gene3D" id="2.60.120.260">
    <property type="entry name" value="Galactose-binding domain-like"/>
    <property type="match status" value="1"/>
</dbReference>
<sequence>MVRKQAIGMVCLCIFFLLFPDRVKAFRGEWYEKYTAFENEKGNAYFRSPDSSTLGWGESYLLRSYIEVYKKSGETKWLDKFTNHLDTMLSNSRDDDQDGYLGWTTHVYSPNIIGNGGFEMDLEQKQADSNNWRRYQSNSMTAFKNKSPAIYNGKVYGRYGVVLKSNGKSWQKLYQKIGNYAPNTKYFFNFFGKTNGAVNGEAYIYDKTDRRILSKITINNKEWTYYRQFVTMPDAGHDLEIWLGHEKYNINKALLYVDEIRLNASLPYLAHDAMVGIPMAEFVRLVGERPELQTAYKQKADKYLAFLTGDMIPKWEKSYFIGNTWDPVLGLYRDSPNFPSYEKLSSKPGAVLPYNMSLAYAQLLADVYSITKDQQYLNRAMSIHLQFKTKLEYVPKSNAYIWRYRPDNNGLEDTSHGQIDIASVLEMHRQGLLYTKEDMRRFANTFSKLMVDPSVKPYQVANYVSGRNTPVGFIYTKTLLNWIELAEFDPSISGVTAGQFRNYTPTTANDFLTLAQLMKWE</sequence>
<dbReference type="RefSeq" id="WP_248254055.1">
    <property type="nucleotide sequence ID" value="NZ_JAIWJX010000002.1"/>
</dbReference>
<evidence type="ECO:0000313" key="2">
    <source>
        <dbReference type="Proteomes" id="UP001139011"/>
    </source>
</evidence>
<dbReference type="EMBL" id="JAIWJX010000002">
    <property type="protein sequence ID" value="MCK6258814.1"/>
    <property type="molecule type" value="Genomic_DNA"/>
</dbReference>
<accession>A0A9X1XDL9</accession>